<proteinExistence type="predicted"/>
<accession>A0ABS9XA56</accession>
<keyword evidence="2" id="KW-1133">Transmembrane helix</keyword>
<gene>
    <name evidence="3" type="ORF">MQN93_03935</name>
</gene>
<feature type="compositionally biased region" description="Basic and acidic residues" evidence="1">
    <location>
        <begin position="89"/>
        <end position="100"/>
    </location>
</feature>
<dbReference type="Proteomes" id="UP001165270">
    <property type="component" value="Unassembled WGS sequence"/>
</dbReference>
<organism evidence="3 4">
    <name type="scientific">Streptomyces spinosisporus</name>
    <dbReference type="NCBI Taxonomy" id="2927582"/>
    <lineage>
        <taxon>Bacteria</taxon>
        <taxon>Bacillati</taxon>
        <taxon>Actinomycetota</taxon>
        <taxon>Actinomycetes</taxon>
        <taxon>Kitasatosporales</taxon>
        <taxon>Streptomycetaceae</taxon>
        <taxon>Streptomyces</taxon>
    </lineage>
</organism>
<keyword evidence="4" id="KW-1185">Reference proteome</keyword>
<evidence type="ECO:0000256" key="1">
    <source>
        <dbReference type="SAM" id="MobiDB-lite"/>
    </source>
</evidence>
<sequence length="180" mass="18563">MATTDPDRSGTPDDGGGVPPIPDAVWRRFLDDTERAIRASAPREPSAHERAAGARTESAEPKGARQDRRGNPRALGPASSGTVGEAWEPEDRWPGPAWRDMDARARRRRVGRVLAAIAAAVLAIGALSRWPAGPGSSGGTPGDATSQQSEDVVPDGAPTATGLPTTPAYAGTPQRSAGTG</sequence>
<comment type="caution">
    <text evidence="3">The sequence shown here is derived from an EMBL/GenBank/DDBJ whole genome shotgun (WGS) entry which is preliminary data.</text>
</comment>
<reference evidence="3" key="1">
    <citation type="submission" date="2022-03" db="EMBL/GenBank/DDBJ databases">
        <title>Streptomyces 7R015 and 7R016 isolated from Barleria lupulina in Thailand.</title>
        <authorList>
            <person name="Kanchanasin P."/>
            <person name="Phongsopitanun W."/>
            <person name="Tanasupawat S."/>
        </authorList>
    </citation>
    <scope>NUCLEOTIDE SEQUENCE</scope>
    <source>
        <strain evidence="3">7R016</strain>
    </source>
</reference>
<feature type="compositionally biased region" description="Basic and acidic residues" evidence="1">
    <location>
        <begin position="45"/>
        <end position="70"/>
    </location>
</feature>
<feature type="transmembrane region" description="Helical" evidence="2">
    <location>
        <begin position="113"/>
        <end position="132"/>
    </location>
</feature>
<name>A0ABS9XA56_9ACTN</name>
<evidence type="ECO:0000256" key="2">
    <source>
        <dbReference type="SAM" id="Phobius"/>
    </source>
</evidence>
<feature type="region of interest" description="Disordered" evidence="1">
    <location>
        <begin position="129"/>
        <end position="180"/>
    </location>
</feature>
<keyword evidence="2" id="KW-0812">Transmembrane</keyword>
<feature type="region of interest" description="Disordered" evidence="1">
    <location>
        <begin position="1"/>
        <end position="100"/>
    </location>
</feature>
<protein>
    <submittedName>
        <fullName evidence="3">Uncharacterized protein</fullName>
    </submittedName>
</protein>
<keyword evidence="2" id="KW-0472">Membrane</keyword>
<evidence type="ECO:0000313" key="4">
    <source>
        <dbReference type="Proteomes" id="UP001165270"/>
    </source>
</evidence>
<evidence type="ECO:0000313" key="3">
    <source>
        <dbReference type="EMBL" id="MCI3238870.1"/>
    </source>
</evidence>
<dbReference type="EMBL" id="JALDAX010000001">
    <property type="protein sequence ID" value="MCI3238870.1"/>
    <property type="molecule type" value="Genomic_DNA"/>
</dbReference>
<dbReference type="RefSeq" id="WP_242708292.1">
    <property type="nucleotide sequence ID" value="NZ_JALDAX010000001.1"/>
</dbReference>
<feature type="compositionally biased region" description="Basic and acidic residues" evidence="1">
    <location>
        <begin position="25"/>
        <end position="37"/>
    </location>
</feature>
<feature type="compositionally biased region" description="Basic and acidic residues" evidence="1">
    <location>
        <begin position="1"/>
        <end position="11"/>
    </location>
</feature>
<feature type="compositionally biased region" description="Low complexity" evidence="1">
    <location>
        <begin position="154"/>
        <end position="173"/>
    </location>
</feature>